<evidence type="ECO:0000256" key="1">
    <source>
        <dbReference type="SAM" id="Phobius"/>
    </source>
</evidence>
<feature type="transmembrane region" description="Helical" evidence="1">
    <location>
        <begin position="50"/>
        <end position="73"/>
    </location>
</feature>
<comment type="caution">
    <text evidence="2">The sequence shown here is derived from an EMBL/GenBank/DDBJ whole genome shotgun (WGS) entry which is preliminary data.</text>
</comment>
<evidence type="ECO:0000313" key="3">
    <source>
        <dbReference type="Proteomes" id="UP000636505"/>
    </source>
</evidence>
<evidence type="ECO:0000313" key="2">
    <source>
        <dbReference type="EMBL" id="MBE9078111.1"/>
    </source>
</evidence>
<reference evidence="2" key="1">
    <citation type="submission" date="2020-10" db="EMBL/GenBank/DDBJ databases">
        <authorList>
            <person name="Castelo-Branco R."/>
            <person name="Eusebio N."/>
            <person name="Adriana R."/>
            <person name="Vieira A."/>
            <person name="Brugerolle De Fraissinette N."/>
            <person name="Rezende De Castro R."/>
            <person name="Schneider M.P."/>
            <person name="Vasconcelos V."/>
            <person name="Leao P.N."/>
        </authorList>
    </citation>
    <scope>NUCLEOTIDE SEQUENCE</scope>
    <source>
        <strain evidence="2">LEGE 07310</strain>
    </source>
</reference>
<keyword evidence="3" id="KW-1185">Reference proteome</keyword>
<name>A0A8J7DM14_9CYAN</name>
<dbReference type="Proteomes" id="UP000636505">
    <property type="component" value="Unassembled WGS sequence"/>
</dbReference>
<organism evidence="2 3">
    <name type="scientific">Vasconcelosia minhoensis LEGE 07310</name>
    <dbReference type="NCBI Taxonomy" id="915328"/>
    <lineage>
        <taxon>Bacteria</taxon>
        <taxon>Bacillati</taxon>
        <taxon>Cyanobacteriota</taxon>
        <taxon>Cyanophyceae</taxon>
        <taxon>Nodosilineales</taxon>
        <taxon>Cymatolegaceae</taxon>
        <taxon>Vasconcelosia</taxon>
        <taxon>Vasconcelosia minhoensis</taxon>
    </lineage>
</organism>
<feature type="transmembrane region" description="Helical" evidence="1">
    <location>
        <begin position="80"/>
        <end position="100"/>
    </location>
</feature>
<dbReference type="EMBL" id="JADEXG010000026">
    <property type="protein sequence ID" value="MBE9078111.1"/>
    <property type="molecule type" value="Genomic_DNA"/>
</dbReference>
<dbReference type="AlphaFoldDB" id="A0A8J7DM14"/>
<accession>A0A8J7DM14</accession>
<feature type="transmembrane region" description="Helical" evidence="1">
    <location>
        <begin position="106"/>
        <end position="127"/>
    </location>
</feature>
<dbReference type="RefSeq" id="WP_193907600.1">
    <property type="nucleotide sequence ID" value="NZ_JADEXG010000026.1"/>
</dbReference>
<keyword evidence="1" id="KW-0812">Transmembrane</keyword>
<feature type="transmembrane region" description="Helical" evidence="1">
    <location>
        <begin position="12"/>
        <end position="38"/>
    </location>
</feature>
<proteinExistence type="predicted"/>
<gene>
    <name evidence="2" type="ORF">IQ241_12550</name>
</gene>
<keyword evidence="1" id="KW-0472">Membrane</keyword>
<sequence>MSNPLRSLKYLPWSMLFQVAALTVAIATAIDILLAIAIEQFGLGRLIVSIFLLPDLLPLVAAYGVGALGTVLLERLFRQTFITSNILWALVGCLMVILWVKSLLPIPALWVSLDYFSLMGMILGVFWQGRRYWRR</sequence>
<protein>
    <submittedName>
        <fullName evidence="2">Peptide chain release factor 1</fullName>
    </submittedName>
</protein>
<keyword evidence="1" id="KW-1133">Transmembrane helix</keyword>